<dbReference type="GO" id="GO:0009691">
    <property type="term" value="P:cytokinin biosynthetic process"/>
    <property type="evidence" value="ECO:0007669"/>
    <property type="project" value="UniProtKB-UniRule"/>
</dbReference>
<name>A0A7G6VQN5_9SPHN</name>
<comment type="similarity">
    <text evidence="2 3">Belongs to the LOG family.</text>
</comment>
<evidence type="ECO:0000313" key="4">
    <source>
        <dbReference type="EMBL" id="QNE04050.1"/>
    </source>
</evidence>
<dbReference type="EMBL" id="CP060052">
    <property type="protein sequence ID" value="QNE04050.1"/>
    <property type="molecule type" value="Genomic_DNA"/>
</dbReference>
<dbReference type="Gene3D" id="3.40.50.450">
    <property type="match status" value="1"/>
</dbReference>
<protein>
    <recommendedName>
        <fullName evidence="3">Cytokinin riboside 5'-monophosphate phosphoribohydrolase</fullName>
        <ecNumber evidence="3">3.2.2.n1</ecNumber>
    </recommendedName>
</protein>
<dbReference type="InterPro" id="IPR005269">
    <property type="entry name" value="LOG"/>
</dbReference>
<reference evidence="4 5" key="1">
    <citation type="submission" date="2020-08" db="EMBL/GenBank/DDBJ databases">
        <authorList>
            <person name="Liu G."/>
            <person name="Sun C."/>
        </authorList>
    </citation>
    <scope>NUCLEOTIDE SEQUENCE [LARGE SCALE GENOMIC DNA]</scope>
    <source>
        <strain evidence="4 5">OT19</strain>
    </source>
</reference>
<keyword evidence="3" id="KW-0203">Cytokinin biosynthesis</keyword>
<keyword evidence="3" id="KW-0378">Hydrolase</keyword>
<evidence type="ECO:0000256" key="1">
    <source>
        <dbReference type="ARBA" id="ARBA00000274"/>
    </source>
</evidence>
<dbReference type="GO" id="GO:0008714">
    <property type="term" value="F:AMP nucleosidase activity"/>
    <property type="evidence" value="ECO:0007669"/>
    <property type="project" value="UniProtKB-EC"/>
</dbReference>
<dbReference type="Pfam" id="PF03641">
    <property type="entry name" value="Lysine_decarbox"/>
    <property type="match status" value="1"/>
</dbReference>
<evidence type="ECO:0000256" key="2">
    <source>
        <dbReference type="ARBA" id="ARBA00006763"/>
    </source>
</evidence>
<gene>
    <name evidence="4" type="ORF">H4O24_08460</name>
</gene>
<dbReference type="Proteomes" id="UP000515297">
    <property type="component" value="Chromosome"/>
</dbReference>
<dbReference type="PANTHER" id="PTHR31223">
    <property type="entry name" value="LOG FAMILY PROTEIN YJL055W"/>
    <property type="match status" value="1"/>
</dbReference>
<dbReference type="PANTHER" id="PTHR31223:SF70">
    <property type="entry name" value="LOG FAMILY PROTEIN YJL055W"/>
    <property type="match status" value="1"/>
</dbReference>
<dbReference type="NCBIfam" id="TIGR00730">
    <property type="entry name" value="Rossman fold protein, TIGR00730 family"/>
    <property type="match status" value="1"/>
</dbReference>
<dbReference type="AlphaFoldDB" id="A0A7G6VQN5"/>
<evidence type="ECO:0000313" key="5">
    <source>
        <dbReference type="Proteomes" id="UP000515297"/>
    </source>
</evidence>
<dbReference type="RefSeq" id="WP_185883359.1">
    <property type="nucleotide sequence ID" value="NZ_CP060052.1"/>
</dbReference>
<organism evidence="4 5">
    <name type="scientific">Croceicoccus marinus</name>
    <dbReference type="NCBI Taxonomy" id="450378"/>
    <lineage>
        <taxon>Bacteria</taxon>
        <taxon>Pseudomonadati</taxon>
        <taxon>Pseudomonadota</taxon>
        <taxon>Alphaproteobacteria</taxon>
        <taxon>Sphingomonadales</taxon>
        <taxon>Erythrobacteraceae</taxon>
        <taxon>Croceicoccus</taxon>
    </lineage>
</organism>
<dbReference type="SUPFAM" id="SSF102405">
    <property type="entry name" value="MCP/YpsA-like"/>
    <property type="match status" value="1"/>
</dbReference>
<dbReference type="EC" id="3.2.2.n1" evidence="3"/>
<sequence length="192" mass="21212">MRICVYLGSSPGNNPLYRQTAHDLGTMLAQRGIGLVYGGGKVGLMGVIADAACAAGGEVIGVIPEALRARERDHQGITELHVVDTMHERKAMMSKLADGFITLPGGIGTFEEMFEAWCWAQLGYHRKPVGLLDVGDIFEGFKMLIDKVVEEGFLQPRHRAMLLVEKEPEALLERMSQYMAPETEHWLGEDDL</sequence>
<proteinExistence type="inferred from homology"/>
<comment type="catalytic activity">
    <reaction evidence="1">
        <text>AMP + H2O = D-ribose 5-phosphate + adenine</text>
        <dbReference type="Rhea" id="RHEA:20129"/>
        <dbReference type="ChEBI" id="CHEBI:15377"/>
        <dbReference type="ChEBI" id="CHEBI:16708"/>
        <dbReference type="ChEBI" id="CHEBI:78346"/>
        <dbReference type="ChEBI" id="CHEBI:456215"/>
        <dbReference type="EC" id="3.2.2.4"/>
    </reaction>
</comment>
<evidence type="ECO:0000256" key="3">
    <source>
        <dbReference type="RuleBase" id="RU363015"/>
    </source>
</evidence>
<dbReference type="GO" id="GO:0005829">
    <property type="term" value="C:cytosol"/>
    <property type="evidence" value="ECO:0007669"/>
    <property type="project" value="TreeGrafter"/>
</dbReference>
<dbReference type="InterPro" id="IPR031100">
    <property type="entry name" value="LOG_fam"/>
</dbReference>
<accession>A0A7G6VQN5</accession>